<keyword evidence="1" id="KW-1133">Transmembrane helix</keyword>
<gene>
    <name evidence="2" type="ORF">GQ43DRAFT_214419</name>
</gene>
<dbReference type="AlphaFoldDB" id="A0A9P4JD79"/>
<keyword evidence="3" id="KW-1185">Reference proteome</keyword>
<accession>A0A9P4JD79</accession>
<proteinExistence type="predicted"/>
<name>A0A9P4JD79_9PLEO</name>
<dbReference type="EMBL" id="ML994253">
    <property type="protein sequence ID" value="KAF2197297.1"/>
    <property type="molecule type" value="Genomic_DNA"/>
</dbReference>
<organism evidence="2 3">
    <name type="scientific">Delitschia confertaspora ATCC 74209</name>
    <dbReference type="NCBI Taxonomy" id="1513339"/>
    <lineage>
        <taxon>Eukaryota</taxon>
        <taxon>Fungi</taxon>
        <taxon>Dikarya</taxon>
        <taxon>Ascomycota</taxon>
        <taxon>Pezizomycotina</taxon>
        <taxon>Dothideomycetes</taxon>
        <taxon>Pleosporomycetidae</taxon>
        <taxon>Pleosporales</taxon>
        <taxon>Delitschiaceae</taxon>
        <taxon>Delitschia</taxon>
    </lineage>
</organism>
<sequence>MPTKFPSCKRICLSIFLITIVTIIYIILSARIAFRSINTIEIPYFKELERLQNLEPRYRPWKKKKDELGALLDGNRPSPVPWNNRLLPLIHDLTQLRSWQWKQQLNLYDDLTAEYPSQEFWIYVGGTARDTVMADVGESSPLKGNQRIGHFSCAETARICNTYNSAFNQLIENFHTHRVNTTSRASLTFVDCDVSPTLCKPGPLEHGLGLDAELGPVMLVHMRTSSPCRMKMNPLRWYCTTKWEFLPLPLRQMPFTRTTRFVAGGPALPVFPSAFEQLRSVVGFDGAWMGVGLEEEDMVVMEPPEREENRGS</sequence>
<reference evidence="2" key="1">
    <citation type="journal article" date="2020" name="Stud. Mycol.">
        <title>101 Dothideomycetes genomes: a test case for predicting lifestyles and emergence of pathogens.</title>
        <authorList>
            <person name="Haridas S."/>
            <person name="Albert R."/>
            <person name="Binder M."/>
            <person name="Bloem J."/>
            <person name="Labutti K."/>
            <person name="Salamov A."/>
            <person name="Andreopoulos B."/>
            <person name="Baker S."/>
            <person name="Barry K."/>
            <person name="Bills G."/>
            <person name="Bluhm B."/>
            <person name="Cannon C."/>
            <person name="Castanera R."/>
            <person name="Culley D."/>
            <person name="Daum C."/>
            <person name="Ezra D."/>
            <person name="Gonzalez J."/>
            <person name="Henrissat B."/>
            <person name="Kuo A."/>
            <person name="Liang C."/>
            <person name="Lipzen A."/>
            <person name="Lutzoni F."/>
            <person name="Magnuson J."/>
            <person name="Mondo S."/>
            <person name="Nolan M."/>
            <person name="Ohm R."/>
            <person name="Pangilinan J."/>
            <person name="Park H.-J."/>
            <person name="Ramirez L."/>
            <person name="Alfaro M."/>
            <person name="Sun H."/>
            <person name="Tritt A."/>
            <person name="Yoshinaga Y."/>
            <person name="Zwiers L.-H."/>
            <person name="Turgeon B."/>
            <person name="Goodwin S."/>
            <person name="Spatafora J."/>
            <person name="Crous P."/>
            <person name="Grigoriev I."/>
        </authorList>
    </citation>
    <scope>NUCLEOTIDE SEQUENCE</scope>
    <source>
        <strain evidence="2">ATCC 74209</strain>
    </source>
</reference>
<evidence type="ECO:0000313" key="3">
    <source>
        <dbReference type="Proteomes" id="UP000799536"/>
    </source>
</evidence>
<keyword evidence="1" id="KW-0472">Membrane</keyword>
<evidence type="ECO:0000313" key="2">
    <source>
        <dbReference type="EMBL" id="KAF2197297.1"/>
    </source>
</evidence>
<evidence type="ECO:0000256" key="1">
    <source>
        <dbReference type="SAM" id="Phobius"/>
    </source>
</evidence>
<comment type="caution">
    <text evidence="2">The sequence shown here is derived from an EMBL/GenBank/DDBJ whole genome shotgun (WGS) entry which is preliminary data.</text>
</comment>
<protein>
    <submittedName>
        <fullName evidence="2">Uncharacterized protein</fullName>
    </submittedName>
</protein>
<feature type="transmembrane region" description="Helical" evidence="1">
    <location>
        <begin position="12"/>
        <end position="34"/>
    </location>
</feature>
<dbReference type="Proteomes" id="UP000799536">
    <property type="component" value="Unassembled WGS sequence"/>
</dbReference>
<dbReference type="OrthoDB" id="3778429at2759"/>
<keyword evidence="1" id="KW-0812">Transmembrane</keyword>